<evidence type="ECO:0000313" key="1">
    <source>
        <dbReference type="EMBL" id="MBW0590602.1"/>
    </source>
</evidence>
<dbReference type="EMBL" id="AVOT02139216">
    <property type="protein sequence ID" value="MBW0590602.1"/>
    <property type="molecule type" value="Genomic_DNA"/>
</dbReference>
<keyword evidence="2" id="KW-1185">Reference proteome</keyword>
<reference evidence="1" key="1">
    <citation type="submission" date="2021-03" db="EMBL/GenBank/DDBJ databases">
        <title>Draft genome sequence of rust myrtle Austropuccinia psidii MF-1, a brazilian biotype.</title>
        <authorList>
            <person name="Quecine M.C."/>
            <person name="Pachon D.M.R."/>
            <person name="Bonatelli M.L."/>
            <person name="Correr F.H."/>
            <person name="Franceschini L.M."/>
            <person name="Leite T.F."/>
            <person name="Margarido G.R.A."/>
            <person name="Almeida C.A."/>
            <person name="Ferrarezi J.A."/>
            <person name="Labate C.A."/>
        </authorList>
    </citation>
    <scope>NUCLEOTIDE SEQUENCE</scope>
    <source>
        <strain evidence="1">MF-1</strain>
    </source>
</reference>
<accession>A0A9Q3QCD6</accession>
<evidence type="ECO:0000313" key="2">
    <source>
        <dbReference type="Proteomes" id="UP000765509"/>
    </source>
</evidence>
<proteinExistence type="predicted"/>
<sequence>METNTYLAIEWNKISTREELLEARAIQIAAKEETILAAAEKLRDSRHKSVQYLDKKMAHRLRNPLEPGDLVLVYNKPLESQWGLLFKNGWNGPYRVINQINNGPYELEELDGTKLTKKSAASHIKRFYPRGKKVQSSSES</sequence>
<gene>
    <name evidence="1" type="ORF">O181_130317</name>
</gene>
<protein>
    <recommendedName>
        <fullName evidence="3">Integrase catalytic domain-containing protein</fullName>
    </recommendedName>
</protein>
<evidence type="ECO:0008006" key="3">
    <source>
        <dbReference type="Google" id="ProtNLM"/>
    </source>
</evidence>
<organism evidence="1 2">
    <name type="scientific">Austropuccinia psidii MF-1</name>
    <dbReference type="NCBI Taxonomy" id="1389203"/>
    <lineage>
        <taxon>Eukaryota</taxon>
        <taxon>Fungi</taxon>
        <taxon>Dikarya</taxon>
        <taxon>Basidiomycota</taxon>
        <taxon>Pucciniomycotina</taxon>
        <taxon>Pucciniomycetes</taxon>
        <taxon>Pucciniales</taxon>
        <taxon>Sphaerophragmiaceae</taxon>
        <taxon>Austropuccinia</taxon>
    </lineage>
</organism>
<name>A0A9Q3QCD6_9BASI</name>
<comment type="caution">
    <text evidence="1">The sequence shown here is derived from an EMBL/GenBank/DDBJ whole genome shotgun (WGS) entry which is preliminary data.</text>
</comment>
<dbReference type="OrthoDB" id="2505904at2759"/>
<dbReference type="AlphaFoldDB" id="A0A9Q3QCD6"/>
<dbReference type="Proteomes" id="UP000765509">
    <property type="component" value="Unassembled WGS sequence"/>
</dbReference>